<feature type="region of interest" description="Disordered" evidence="1">
    <location>
        <begin position="1"/>
        <end position="55"/>
    </location>
</feature>
<comment type="caution">
    <text evidence="2">The sequence shown here is derived from an EMBL/GenBank/DDBJ whole genome shotgun (WGS) entry which is preliminary data.</text>
</comment>
<protein>
    <submittedName>
        <fullName evidence="2">Uncharacterized protein</fullName>
    </submittedName>
</protein>
<organism evidence="2 3">
    <name type="scientific">Zophobas morio</name>
    <dbReference type="NCBI Taxonomy" id="2755281"/>
    <lineage>
        <taxon>Eukaryota</taxon>
        <taxon>Metazoa</taxon>
        <taxon>Ecdysozoa</taxon>
        <taxon>Arthropoda</taxon>
        <taxon>Hexapoda</taxon>
        <taxon>Insecta</taxon>
        <taxon>Pterygota</taxon>
        <taxon>Neoptera</taxon>
        <taxon>Endopterygota</taxon>
        <taxon>Coleoptera</taxon>
        <taxon>Polyphaga</taxon>
        <taxon>Cucujiformia</taxon>
        <taxon>Tenebrionidae</taxon>
        <taxon>Zophobas</taxon>
    </lineage>
</organism>
<sequence>MRVSPFIEKGSGQVRSGQVRSGQVRSGQVRSGQVRSGQVRSGQVRSGQVRSGQVPRGEAKLLLGASPGWRIGEALTGFAGGLRRNKIAAADQIEQGGDNLHE</sequence>
<name>A0AA38M145_9CUCU</name>
<dbReference type="AlphaFoldDB" id="A0AA38M145"/>
<evidence type="ECO:0000313" key="3">
    <source>
        <dbReference type="Proteomes" id="UP001168821"/>
    </source>
</evidence>
<evidence type="ECO:0000313" key="2">
    <source>
        <dbReference type="EMBL" id="KAJ3639084.1"/>
    </source>
</evidence>
<proteinExistence type="predicted"/>
<dbReference type="EMBL" id="JALNTZ010000015">
    <property type="protein sequence ID" value="KAJ3639084.1"/>
    <property type="molecule type" value="Genomic_DNA"/>
</dbReference>
<feature type="compositionally biased region" description="Polar residues" evidence="1">
    <location>
        <begin position="13"/>
        <end position="51"/>
    </location>
</feature>
<gene>
    <name evidence="2" type="ORF">Zmor_004300</name>
</gene>
<dbReference type="Proteomes" id="UP001168821">
    <property type="component" value="Unassembled WGS sequence"/>
</dbReference>
<keyword evidence="3" id="KW-1185">Reference proteome</keyword>
<evidence type="ECO:0000256" key="1">
    <source>
        <dbReference type="SAM" id="MobiDB-lite"/>
    </source>
</evidence>
<accession>A0AA38M145</accession>
<reference evidence="2" key="1">
    <citation type="journal article" date="2023" name="G3 (Bethesda)">
        <title>Whole genome assemblies of Zophobas morio and Tenebrio molitor.</title>
        <authorList>
            <person name="Kaur S."/>
            <person name="Stinson S.A."/>
            <person name="diCenzo G.C."/>
        </authorList>
    </citation>
    <scope>NUCLEOTIDE SEQUENCE</scope>
    <source>
        <strain evidence="2">QUZm001</strain>
    </source>
</reference>